<evidence type="ECO:0000256" key="1">
    <source>
        <dbReference type="ARBA" id="ARBA00001633"/>
    </source>
</evidence>
<keyword evidence="5 8" id="KW-0822">Tryptophan biosynthesis</keyword>
<evidence type="ECO:0000259" key="9">
    <source>
        <dbReference type="Pfam" id="PF00218"/>
    </source>
</evidence>
<accession>A0A972FXS8</accession>
<evidence type="ECO:0000256" key="3">
    <source>
        <dbReference type="ARBA" id="ARBA00022605"/>
    </source>
</evidence>
<dbReference type="EC" id="4.1.1.48" evidence="8"/>
<feature type="domain" description="Indole-3-glycerol phosphate synthase" evidence="9">
    <location>
        <begin position="4"/>
        <end position="255"/>
    </location>
</feature>
<dbReference type="Pfam" id="PF00218">
    <property type="entry name" value="IGPS"/>
    <property type="match status" value="1"/>
</dbReference>
<keyword evidence="7 8" id="KW-0456">Lyase</keyword>
<evidence type="ECO:0000256" key="6">
    <source>
        <dbReference type="ARBA" id="ARBA00023141"/>
    </source>
</evidence>
<evidence type="ECO:0000256" key="4">
    <source>
        <dbReference type="ARBA" id="ARBA00022793"/>
    </source>
</evidence>
<dbReference type="InterPro" id="IPR045186">
    <property type="entry name" value="Indole-3-glycerol_P_synth"/>
</dbReference>
<reference evidence="10" key="1">
    <citation type="submission" date="2020-02" db="EMBL/GenBank/DDBJ databases">
        <title>Flavobacterium sp. genome.</title>
        <authorList>
            <person name="Jung H.S."/>
            <person name="Baek J.H."/>
            <person name="Jeon C.O."/>
        </authorList>
    </citation>
    <scope>NUCLEOTIDE SEQUENCE</scope>
    <source>
        <strain evidence="10">SE-s28</strain>
    </source>
</reference>
<gene>
    <name evidence="8 10" type="primary">trpC</name>
    <name evidence="10" type="ORF">G6047_02100</name>
</gene>
<evidence type="ECO:0000313" key="11">
    <source>
        <dbReference type="Proteomes" id="UP000712080"/>
    </source>
</evidence>
<keyword evidence="4 8" id="KW-0210">Decarboxylase</keyword>
<dbReference type="GO" id="GO:0004425">
    <property type="term" value="F:indole-3-glycerol-phosphate synthase activity"/>
    <property type="evidence" value="ECO:0007669"/>
    <property type="project" value="UniProtKB-UniRule"/>
</dbReference>
<dbReference type="Gene3D" id="3.20.20.70">
    <property type="entry name" value="Aldolase class I"/>
    <property type="match status" value="1"/>
</dbReference>
<proteinExistence type="inferred from homology"/>
<dbReference type="GO" id="GO:0000162">
    <property type="term" value="P:L-tryptophan biosynthetic process"/>
    <property type="evidence" value="ECO:0007669"/>
    <property type="project" value="UniProtKB-UniRule"/>
</dbReference>
<evidence type="ECO:0000256" key="7">
    <source>
        <dbReference type="ARBA" id="ARBA00023239"/>
    </source>
</evidence>
<dbReference type="NCBIfam" id="NF001377">
    <property type="entry name" value="PRK00278.2-4"/>
    <property type="match status" value="1"/>
</dbReference>
<comment type="pathway">
    <text evidence="2 8">Amino-acid biosynthesis; L-tryptophan biosynthesis; L-tryptophan from chorismate: step 4/5.</text>
</comment>
<evidence type="ECO:0000256" key="5">
    <source>
        <dbReference type="ARBA" id="ARBA00022822"/>
    </source>
</evidence>
<evidence type="ECO:0000313" key="10">
    <source>
        <dbReference type="EMBL" id="NMH26811.1"/>
    </source>
</evidence>
<dbReference type="SUPFAM" id="SSF51366">
    <property type="entry name" value="Ribulose-phoshate binding barrel"/>
    <property type="match status" value="1"/>
</dbReference>
<comment type="similarity">
    <text evidence="8">Belongs to the TrpC family.</text>
</comment>
<dbReference type="AlphaFoldDB" id="A0A972FXS8"/>
<dbReference type="PANTHER" id="PTHR22854">
    <property type="entry name" value="TRYPTOPHAN BIOSYNTHESIS PROTEIN"/>
    <property type="match status" value="1"/>
</dbReference>
<comment type="catalytic activity">
    <reaction evidence="1 8">
        <text>1-(2-carboxyphenylamino)-1-deoxy-D-ribulose 5-phosphate + H(+) = (1S,2R)-1-C-(indol-3-yl)glycerol 3-phosphate + CO2 + H2O</text>
        <dbReference type="Rhea" id="RHEA:23476"/>
        <dbReference type="ChEBI" id="CHEBI:15377"/>
        <dbReference type="ChEBI" id="CHEBI:15378"/>
        <dbReference type="ChEBI" id="CHEBI:16526"/>
        <dbReference type="ChEBI" id="CHEBI:58613"/>
        <dbReference type="ChEBI" id="CHEBI:58866"/>
        <dbReference type="EC" id="4.1.1.48"/>
    </reaction>
</comment>
<comment type="caution">
    <text evidence="10">The sequence shown here is derived from an EMBL/GenBank/DDBJ whole genome shotgun (WGS) entry which is preliminary data.</text>
</comment>
<keyword evidence="11" id="KW-1185">Reference proteome</keyword>
<keyword evidence="3 8" id="KW-0028">Amino-acid biosynthesis</keyword>
<dbReference type="CDD" id="cd00331">
    <property type="entry name" value="IGPS"/>
    <property type="match status" value="1"/>
</dbReference>
<protein>
    <recommendedName>
        <fullName evidence="8">Indole-3-glycerol phosphate synthase</fullName>
        <shortName evidence="8">IGPS</shortName>
        <ecNumber evidence="8">4.1.1.48</ecNumber>
    </recommendedName>
</protein>
<dbReference type="InterPro" id="IPR013785">
    <property type="entry name" value="Aldolase_TIM"/>
</dbReference>
<name>A0A972FXS8_9FLAO</name>
<dbReference type="InterPro" id="IPR013798">
    <property type="entry name" value="Indole-3-glycerol_P_synth_dom"/>
</dbReference>
<dbReference type="RefSeq" id="WP_169525813.1">
    <property type="nucleotide sequence ID" value="NZ_JAAMPU010000096.1"/>
</dbReference>
<dbReference type="Proteomes" id="UP000712080">
    <property type="component" value="Unassembled WGS sequence"/>
</dbReference>
<dbReference type="EMBL" id="JAAMPU010000096">
    <property type="protein sequence ID" value="NMH26811.1"/>
    <property type="molecule type" value="Genomic_DNA"/>
</dbReference>
<keyword evidence="6 8" id="KW-0057">Aromatic amino acid biosynthesis</keyword>
<evidence type="ECO:0000256" key="2">
    <source>
        <dbReference type="ARBA" id="ARBA00004696"/>
    </source>
</evidence>
<evidence type="ECO:0000256" key="8">
    <source>
        <dbReference type="HAMAP-Rule" id="MF_00134"/>
    </source>
</evidence>
<dbReference type="InterPro" id="IPR011060">
    <property type="entry name" value="RibuloseP-bd_barrel"/>
</dbReference>
<dbReference type="HAMAP" id="MF_00134_B">
    <property type="entry name" value="IGPS_B"/>
    <property type="match status" value="1"/>
</dbReference>
<dbReference type="PANTHER" id="PTHR22854:SF2">
    <property type="entry name" value="INDOLE-3-GLYCEROL-PHOSPHATE SYNTHASE"/>
    <property type="match status" value="1"/>
</dbReference>
<sequence>MNILEKIAYYKRIEVERTKKLIPVSYFEASPLFDRKCVSLAASLRSHTTGIIAEHKRRSPSRTLAQSTNWIDEIVADYQEAGAAGMSILTDGKFFGGSTDDLQIARSVTDLPILRKEFIIDEYQILQSKAIGADAILLIAALLSPEKIQSFTKLAVSLGLEILLEVHDSEELEKSVCPGIGLIGVNNRNLKTMEIDLETSFSLVGGIPKSVVKISESGIKTADEIKRLKQAGFDGFLIGDQFMTSENPYESVSELIKSTL</sequence>
<organism evidence="10 11">
    <name type="scientific">Flavobacterium silvaticum</name>
    <dbReference type="NCBI Taxonomy" id="1852020"/>
    <lineage>
        <taxon>Bacteria</taxon>
        <taxon>Pseudomonadati</taxon>
        <taxon>Bacteroidota</taxon>
        <taxon>Flavobacteriia</taxon>
        <taxon>Flavobacteriales</taxon>
        <taxon>Flavobacteriaceae</taxon>
        <taxon>Flavobacterium</taxon>
    </lineage>
</organism>
<dbReference type="FunFam" id="3.20.20.70:FF:000024">
    <property type="entry name" value="Indole-3-glycerol phosphate synthase"/>
    <property type="match status" value="1"/>
</dbReference>
<dbReference type="GO" id="GO:0004640">
    <property type="term" value="F:phosphoribosylanthranilate isomerase activity"/>
    <property type="evidence" value="ECO:0007669"/>
    <property type="project" value="TreeGrafter"/>
</dbReference>